<feature type="region of interest" description="Disordered" evidence="12">
    <location>
        <begin position="1"/>
        <end position="28"/>
    </location>
</feature>
<accession>A0A9P4G8X6</accession>
<protein>
    <recommendedName>
        <fullName evidence="3">Mitochondrial import inner membrane translocase subunit TIM54</fullName>
    </recommendedName>
</protein>
<evidence type="ECO:0000256" key="11">
    <source>
        <dbReference type="ARBA" id="ARBA00023136"/>
    </source>
</evidence>
<dbReference type="OrthoDB" id="5598305at2759"/>
<name>A0A9P4G8X6_9PLEO</name>
<dbReference type="AlphaFoldDB" id="A0A9P4G8X6"/>
<keyword evidence="14" id="KW-1185">Reference proteome</keyword>
<keyword evidence="7" id="KW-0653">Protein transport</keyword>
<dbReference type="RefSeq" id="XP_040783702.1">
    <property type="nucleotide sequence ID" value="XM_040930504.1"/>
</dbReference>
<evidence type="ECO:0000256" key="7">
    <source>
        <dbReference type="ARBA" id="ARBA00022927"/>
    </source>
</evidence>
<evidence type="ECO:0000256" key="10">
    <source>
        <dbReference type="ARBA" id="ARBA00023128"/>
    </source>
</evidence>
<evidence type="ECO:0000313" key="14">
    <source>
        <dbReference type="Proteomes" id="UP000800039"/>
    </source>
</evidence>
<evidence type="ECO:0000256" key="12">
    <source>
        <dbReference type="SAM" id="MobiDB-lite"/>
    </source>
</evidence>
<keyword evidence="6" id="KW-0999">Mitochondrion inner membrane</keyword>
<comment type="caution">
    <text evidence="13">The sequence shown here is derived from an EMBL/GenBank/DDBJ whole genome shotgun (WGS) entry which is preliminary data.</text>
</comment>
<dbReference type="EMBL" id="ML976619">
    <property type="protein sequence ID" value="KAF1841139.1"/>
    <property type="molecule type" value="Genomic_DNA"/>
</dbReference>
<evidence type="ECO:0000256" key="1">
    <source>
        <dbReference type="ARBA" id="ARBA00004434"/>
    </source>
</evidence>
<keyword evidence="10" id="KW-0496">Mitochondrion</keyword>
<dbReference type="PANTHER" id="PTHR12358:SF101">
    <property type="entry name" value="MITOCHONDRIAL IMPORT INNER MEMBRANE TRANSLOCASE SUBUNIT TIM54"/>
    <property type="match status" value="1"/>
</dbReference>
<dbReference type="Proteomes" id="UP000800039">
    <property type="component" value="Unassembled WGS sequence"/>
</dbReference>
<evidence type="ECO:0000256" key="9">
    <source>
        <dbReference type="ARBA" id="ARBA00023010"/>
    </source>
</evidence>
<feature type="compositionally biased region" description="Basic and acidic residues" evidence="12">
    <location>
        <begin position="265"/>
        <end position="279"/>
    </location>
</feature>
<sequence>MAEPDAKAAAAGGGSTGPSKPQKPPNPVWKMMGLPNFRMKLPSRNWMIFLSITGSWTAAVMYDRREKKRIQKKWARVVEHIAQEPLDTQQLPRTLTVFVSAPPADGLVPARDHFHEYVKPILVAAALDWDAIEGRREGDVRAGLAERIRKLRKKRGETSSEPIEEGSEELLEATRQRAGVKEWDGPGGDIVIGRHTWKEYVRGLHEGWLGPLDAPTLPAEAIEAPAATELPAPGATLEPREPTTEVTAPPVATDDASPTAAAEAPKTDEAEKPKEEENKPKKKKQPPPFITTAEYENSTLSRSCPQALGPAAIIPFPHLLGFFNFPIRMYRFLNRRQAADVIGRETAAAVLGVYRPFETSGASVTSDENGHSSAQWEQQRLLEHEEPDWHKTARKREEDDKKERVWLDDMVLDPRIAERMRRFALDAGVDERANNTSPAKESSWIGSLWPQEKKKGAWEGLSDD</sequence>
<dbReference type="Pfam" id="PF11711">
    <property type="entry name" value="Tim54"/>
    <property type="match status" value="1"/>
</dbReference>
<feature type="compositionally biased region" description="Low complexity" evidence="12">
    <location>
        <begin position="244"/>
        <end position="253"/>
    </location>
</feature>
<evidence type="ECO:0000256" key="8">
    <source>
        <dbReference type="ARBA" id="ARBA00022989"/>
    </source>
</evidence>
<evidence type="ECO:0000256" key="2">
    <source>
        <dbReference type="ARBA" id="ARBA00006355"/>
    </source>
</evidence>
<keyword evidence="4" id="KW-0813">Transport</keyword>
<feature type="compositionally biased region" description="Polar residues" evidence="12">
    <location>
        <begin position="361"/>
        <end position="378"/>
    </location>
</feature>
<gene>
    <name evidence="13" type="ORF">K460DRAFT_322039</name>
</gene>
<keyword evidence="9" id="KW-0811">Translocation</keyword>
<dbReference type="PANTHER" id="PTHR12358">
    <property type="entry name" value="SPHINGOSINE KINASE"/>
    <property type="match status" value="1"/>
</dbReference>
<reference evidence="13" key="1">
    <citation type="submission" date="2020-01" db="EMBL/GenBank/DDBJ databases">
        <authorList>
            <consortium name="DOE Joint Genome Institute"/>
            <person name="Haridas S."/>
            <person name="Albert R."/>
            <person name="Binder M."/>
            <person name="Bloem J."/>
            <person name="Labutti K."/>
            <person name="Salamov A."/>
            <person name="Andreopoulos B."/>
            <person name="Baker S.E."/>
            <person name="Barry K."/>
            <person name="Bills G."/>
            <person name="Bluhm B.H."/>
            <person name="Cannon C."/>
            <person name="Castanera R."/>
            <person name="Culley D.E."/>
            <person name="Daum C."/>
            <person name="Ezra D."/>
            <person name="Gonzalez J.B."/>
            <person name="Henrissat B."/>
            <person name="Kuo A."/>
            <person name="Liang C."/>
            <person name="Lipzen A."/>
            <person name="Lutzoni F."/>
            <person name="Magnuson J."/>
            <person name="Mondo S."/>
            <person name="Nolan M."/>
            <person name="Ohm R."/>
            <person name="Pangilinan J."/>
            <person name="Park H.-J."/>
            <person name="Ramirez L."/>
            <person name="Alfaro M."/>
            <person name="Sun H."/>
            <person name="Tritt A."/>
            <person name="Yoshinaga Y."/>
            <person name="Zwiers L.-H."/>
            <person name="Turgeon B.G."/>
            <person name="Goodwin S.B."/>
            <person name="Spatafora J.W."/>
            <person name="Crous P.W."/>
            <person name="Grigoriev I.V."/>
        </authorList>
    </citation>
    <scope>NUCLEOTIDE SEQUENCE</scope>
    <source>
        <strain evidence="13">CBS 394.84</strain>
    </source>
</reference>
<feature type="region of interest" description="Disordered" evidence="12">
    <location>
        <begin position="427"/>
        <end position="464"/>
    </location>
</feature>
<evidence type="ECO:0000256" key="4">
    <source>
        <dbReference type="ARBA" id="ARBA00022448"/>
    </source>
</evidence>
<feature type="region of interest" description="Disordered" evidence="12">
    <location>
        <begin position="361"/>
        <end position="400"/>
    </location>
</feature>
<evidence type="ECO:0000256" key="5">
    <source>
        <dbReference type="ARBA" id="ARBA00022692"/>
    </source>
</evidence>
<keyword evidence="11" id="KW-0472">Membrane</keyword>
<comment type="similarity">
    <text evidence="2">Belongs to the TIM54 family.</text>
</comment>
<proteinExistence type="inferred from homology"/>
<organism evidence="13 14">
    <name type="scientific">Cucurbitaria berberidis CBS 394.84</name>
    <dbReference type="NCBI Taxonomy" id="1168544"/>
    <lineage>
        <taxon>Eukaryota</taxon>
        <taxon>Fungi</taxon>
        <taxon>Dikarya</taxon>
        <taxon>Ascomycota</taxon>
        <taxon>Pezizomycotina</taxon>
        <taxon>Dothideomycetes</taxon>
        <taxon>Pleosporomycetidae</taxon>
        <taxon>Pleosporales</taxon>
        <taxon>Pleosporineae</taxon>
        <taxon>Cucurbitariaceae</taxon>
        <taxon>Cucurbitaria</taxon>
    </lineage>
</organism>
<dbReference type="GO" id="GO:0015031">
    <property type="term" value="P:protein transport"/>
    <property type="evidence" value="ECO:0007669"/>
    <property type="project" value="UniProtKB-KW"/>
</dbReference>
<keyword evidence="5" id="KW-0812">Transmembrane</keyword>
<dbReference type="GeneID" id="63847756"/>
<evidence type="ECO:0000256" key="6">
    <source>
        <dbReference type="ARBA" id="ARBA00022792"/>
    </source>
</evidence>
<evidence type="ECO:0000256" key="3">
    <source>
        <dbReference type="ARBA" id="ARBA00020796"/>
    </source>
</evidence>
<evidence type="ECO:0000313" key="13">
    <source>
        <dbReference type="EMBL" id="KAF1841139.1"/>
    </source>
</evidence>
<dbReference type="InterPro" id="IPR050187">
    <property type="entry name" value="Lipid_Phosphate_FormReg"/>
</dbReference>
<dbReference type="GO" id="GO:0005743">
    <property type="term" value="C:mitochondrial inner membrane"/>
    <property type="evidence" value="ECO:0007669"/>
    <property type="project" value="UniProtKB-SubCell"/>
</dbReference>
<feature type="compositionally biased region" description="Basic and acidic residues" evidence="12">
    <location>
        <begin position="380"/>
        <end position="400"/>
    </location>
</feature>
<feature type="region of interest" description="Disordered" evidence="12">
    <location>
        <begin position="232"/>
        <end position="289"/>
    </location>
</feature>
<keyword evidence="8" id="KW-1133">Transmembrane helix</keyword>
<comment type="subcellular location">
    <subcellularLocation>
        <location evidence="1">Mitochondrion inner membrane</location>
        <topology evidence="1">Single-pass membrane protein</topology>
    </subcellularLocation>
</comment>
<dbReference type="InterPro" id="IPR021056">
    <property type="entry name" value="Mt_import_IM_translocase_Tim54"/>
</dbReference>